<evidence type="ECO:0000256" key="1">
    <source>
        <dbReference type="ARBA" id="ARBA00022490"/>
    </source>
</evidence>
<dbReference type="GO" id="GO:0070930">
    <property type="term" value="P:trans-translation-dependent protein tagging"/>
    <property type="evidence" value="ECO:0007669"/>
    <property type="project" value="TreeGrafter"/>
</dbReference>
<dbReference type="InterPro" id="IPR023620">
    <property type="entry name" value="SmpB"/>
</dbReference>
<dbReference type="AlphaFoldDB" id="A0A3B1DQW6"/>
<accession>A0A3B1DQW6</accession>
<name>A0A3B1DQW6_9ZZZZ</name>
<dbReference type="NCBIfam" id="NF003843">
    <property type="entry name" value="PRK05422.1"/>
    <property type="match status" value="1"/>
</dbReference>
<proteinExistence type="inferred from homology"/>
<keyword evidence="2" id="KW-0694">RNA-binding</keyword>
<dbReference type="InterPro" id="IPR000037">
    <property type="entry name" value="SsrA-bd_prot"/>
</dbReference>
<dbReference type="Gene3D" id="2.40.280.10">
    <property type="match status" value="1"/>
</dbReference>
<dbReference type="PANTHER" id="PTHR30308">
    <property type="entry name" value="TMRNA-BINDING COMPONENT OF TRANS-TRANSLATION TAGGING COMPLEX"/>
    <property type="match status" value="1"/>
</dbReference>
<evidence type="ECO:0000313" key="3">
    <source>
        <dbReference type="EMBL" id="VAY86247.1"/>
    </source>
</evidence>
<gene>
    <name evidence="3" type="ORF">MNB_ARC-1_906</name>
</gene>
<sequence length="158" mass="19037">MAEKNKTKVKEFLNKKAFHDYIIEDIFEVGIVLKGSEVKAIRASHMNFKESFIRIIKNEVFIFNMHISHLDTTHTSYRPEENRERKLLLHKKQINKLFEKVTKDGYTIVATKMYFNNKNIFKLNIGIAKGKKKYDKREELKRKTMQRETQRTLKEWNR</sequence>
<evidence type="ECO:0000256" key="2">
    <source>
        <dbReference type="ARBA" id="ARBA00022884"/>
    </source>
</evidence>
<dbReference type="GO" id="GO:0005829">
    <property type="term" value="C:cytosol"/>
    <property type="evidence" value="ECO:0007669"/>
    <property type="project" value="TreeGrafter"/>
</dbReference>
<keyword evidence="1" id="KW-0963">Cytoplasm</keyword>
<dbReference type="NCBIfam" id="TIGR00086">
    <property type="entry name" value="smpB"/>
    <property type="match status" value="1"/>
</dbReference>
<dbReference type="SUPFAM" id="SSF74982">
    <property type="entry name" value="Small protein B (SmpB)"/>
    <property type="match status" value="1"/>
</dbReference>
<dbReference type="EMBL" id="UOYO01000002">
    <property type="protein sequence ID" value="VAY86247.1"/>
    <property type="molecule type" value="Genomic_DNA"/>
</dbReference>
<protein>
    <submittedName>
        <fullName evidence="3">TmRNA-binding protein SmpB</fullName>
    </submittedName>
</protein>
<organism evidence="3">
    <name type="scientific">hydrothermal vent metagenome</name>
    <dbReference type="NCBI Taxonomy" id="652676"/>
    <lineage>
        <taxon>unclassified sequences</taxon>
        <taxon>metagenomes</taxon>
        <taxon>ecological metagenomes</taxon>
    </lineage>
</organism>
<dbReference type="HAMAP" id="MF_00023">
    <property type="entry name" value="SmpB"/>
    <property type="match status" value="1"/>
</dbReference>
<dbReference type="GO" id="GO:0003723">
    <property type="term" value="F:RNA binding"/>
    <property type="evidence" value="ECO:0007669"/>
    <property type="project" value="UniProtKB-KW"/>
</dbReference>
<dbReference type="CDD" id="cd09294">
    <property type="entry name" value="SmpB"/>
    <property type="match status" value="1"/>
</dbReference>
<reference evidence="3" key="1">
    <citation type="submission" date="2018-10" db="EMBL/GenBank/DDBJ databases">
        <authorList>
            <person name="Aoki K."/>
        </authorList>
    </citation>
    <scope>NUCLEOTIDE SEQUENCE</scope>
</reference>
<dbReference type="PANTHER" id="PTHR30308:SF2">
    <property type="entry name" value="SSRA-BINDING PROTEIN"/>
    <property type="match status" value="1"/>
</dbReference>
<dbReference type="Pfam" id="PF01668">
    <property type="entry name" value="SmpB"/>
    <property type="match status" value="1"/>
</dbReference>